<sequence>MSQQGAAYLPGRPVGEPITKDEIGTWSFNHPIHDAHNPSQCPCGNYKYKLWCNHDYTEFQLKCGRTTTKTGKTGFCKSPAPTPVVQTAHVVALCYQCPLTPYHPGMQIMARRGNGRRN</sequence>
<protein>
    <submittedName>
        <fullName evidence="1">Uncharacterized protein</fullName>
    </submittedName>
</protein>
<gene>
    <name evidence="1" type="ORF">C1H76_3018</name>
</gene>
<accession>A0A4U7B183</accession>
<organism evidence="1 2">
    <name type="scientific">Elsinoe australis</name>
    <dbReference type="NCBI Taxonomy" id="40998"/>
    <lineage>
        <taxon>Eukaryota</taxon>
        <taxon>Fungi</taxon>
        <taxon>Dikarya</taxon>
        <taxon>Ascomycota</taxon>
        <taxon>Pezizomycotina</taxon>
        <taxon>Dothideomycetes</taxon>
        <taxon>Dothideomycetidae</taxon>
        <taxon>Myriangiales</taxon>
        <taxon>Elsinoaceae</taxon>
        <taxon>Elsinoe</taxon>
    </lineage>
</organism>
<dbReference type="AlphaFoldDB" id="A0A4U7B183"/>
<evidence type="ECO:0000313" key="1">
    <source>
        <dbReference type="EMBL" id="TKX24843.1"/>
    </source>
</evidence>
<dbReference type="Proteomes" id="UP000308133">
    <property type="component" value="Unassembled WGS sequence"/>
</dbReference>
<comment type="caution">
    <text evidence="1">The sequence shown here is derived from an EMBL/GenBank/DDBJ whole genome shotgun (WGS) entry which is preliminary data.</text>
</comment>
<name>A0A4U7B183_9PEZI</name>
<evidence type="ECO:0000313" key="2">
    <source>
        <dbReference type="Proteomes" id="UP000308133"/>
    </source>
</evidence>
<dbReference type="EMBL" id="PTQR01000038">
    <property type="protein sequence ID" value="TKX24843.1"/>
    <property type="molecule type" value="Genomic_DNA"/>
</dbReference>
<reference evidence="1 2" key="1">
    <citation type="submission" date="2018-02" db="EMBL/GenBank/DDBJ databases">
        <title>Draft genome sequences of Elsinoe sp., causing black scab on jojoba.</title>
        <authorList>
            <person name="Stodart B."/>
            <person name="Jeffress S."/>
            <person name="Ash G."/>
            <person name="Arun Chinnappa K."/>
        </authorList>
    </citation>
    <scope>NUCLEOTIDE SEQUENCE [LARGE SCALE GENOMIC DNA]</scope>
    <source>
        <strain evidence="1 2">Hillstone_2</strain>
    </source>
</reference>
<proteinExistence type="predicted"/>